<accession>A0A8H5F3Q8</accession>
<evidence type="ECO:0000313" key="3">
    <source>
        <dbReference type="Proteomes" id="UP000567179"/>
    </source>
</evidence>
<feature type="compositionally biased region" description="Polar residues" evidence="1">
    <location>
        <begin position="60"/>
        <end position="73"/>
    </location>
</feature>
<organism evidence="2 3">
    <name type="scientific">Psilocybe cf. subviscida</name>
    <dbReference type="NCBI Taxonomy" id="2480587"/>
    <lineage>
        <taxon>Eukaryota</taxon>
        <taxon>Fungi</taxon>
        <taxon>Dikarya</taxon>
        <taxon>Basidiomycota</taxon>
        <taxon>Agaricomycotina</taxon>
        <taxon>Agaricomycetes</taxon>
        <taxon>Agaricomycetidae</taxon>
        <taxon>Agaricales</taxon>
        <taxon>Agaricineae</taxon>
        <taxon>Strophariaceae</taxon>
        <taxon>Psilocybe</taxon>
    </lineage>
</organism>
<dbReference type="OrthoDB" id="3211926at2759"/>
<feature type="compositionally biased region" description="Polar residues" evidence="1">
    <location>
        <begin position="147"/>
        <end position="160"/>
    </location>
</feature>
<gene>
    <name evidence="2" type="ORF">D9619_000649</name>
</gene>
<sequence length="321" mass="34962">MQRVPLRELPLEPFLAYEDPIGSKRPHSRGTPTPFSPAKRRILNEEGIFAVEKSHKTPLPSAQKSLQSPSRFSQVLAGSESPARVLDFGLPKGCGGDPEKRSSSNRMDVDSTPRKAPSSSSRLGASPELKSTPRKSTRSAELKDTPQDQASLFESPSRLNKPSSTKRSSKKPRHATTETLVPRVPPATSALDSIHYPGFQVYQDPYTIVYATQEVTEPSSDMELDDEMEVDKENMKPRRMCVKGGTGVDGLKSSALKNLKGASPSPLSTPRKLNPPTTPASTRFSRLADKLSLSSVPQTSKKALRQALVDEIDLGSIDDSD</sequence>
<feature type="region of interest" description="Disordered" evidence="1">
    <location>
        <begin position="17"/>
        <end position="189"/>
    </location>
</feature>
<protein>
    <submittedName>
        <fullName evidence="2">Uncharacterized protein</fullName>
    </submittedName>
</protein>
<dbReference type="EMBL" id="JAACJJ010000028">
    <property type="protein sequence ID" value="KAF5322586.1"/>
    <property type="molecule type" value="Genomic_DNA"/>
</dbReference>
<dbReference type="AlphaFoldDB" id="A0A8H5F3Q8"/>
<proteinExistence type="predicted"/>
<feature type="region of interest" description="Disordered" evidence="1">
    <location>
        <begin position="232"/>
        <end position="286"/>
    </location>
</feature>
<comment type="caution">
    <text evidence="2">The sequence shown here is derived from an EMBL/GenBank/DDBJ whole genome shotgun (WGS) entry which is preliminary data.</text>
</comment>
<name>A0A8H5F3Q8_9AGAR</name>
<feature type="compositionally biased region" description="Basic and acidic residues" evidence="1">
    <location>
        <begin position="97"/>
        <end position="113"/>
    </location>
</feature>
<reference evidence="2 3" key="1">
    <citation type="journal article" date="2020" name="ISME J.">
        <title>Uncovering the hidden diversity of litter-decomposition mechanisms in mushroom-forming fungi.</title>
        <authorList>
            <person name="Floudas D."/>
            <person name="Bentzer J."/>
            <person name="Ahren D."/>
            <person name="Johansson T."/>
            <person name="Persson P."/>
            <person name="Tunlid A."/>
        </authorList>
    </citation>
    <scope>NUCLEOTIDE SEQUENCE [LARGE SCALE GENOMIC DNA]</scope>
    <source>
        <strain evidence="2 3">CBS 101986</strain>
    </source>
</reference>
<keyword evidence="3" id="KW-1185">Reference proteome</keyword>
<evidence type="ECO:0000313" key="2">
    <source>
        <dbReference type="EMBL" id="KAF5322586.1"/>
    </source>
</evidence>
<dbReference type="Proteomes" id="UP000567179">
    <property type="component" value="Unassembled WGS sequence"/>
</dbReference>
<evidence type="ECO:0000256" key="1">
    <source>
        <dbReference type="SAM" id="MobiDB-lite"/>
    </source>
</evidence>